<reference evidence="10" key="3">
    <citation type="submission" date="2020-12" db="UniProtKB">
        <authorList>
            <consortium name="EnsemblPlants"/>
        </authorList>
    </citation>
    <scope>IDENTIFICATION</scope>
</reference>
<keyword evidence="3" id="KW-0238">DNA-binding</keyword>
<dbReference type="Gene3D" id="3.30.730.10">
    <property type="entry name" value="AP2/ERF domain"/>
    <property type="match status" value="1"/>
</dbReference>
<reference evidence="9 11" key="1">
    <citation type="journal article" date="2008" name="Science">
        <title>The Physcomitrella genome reveals evolutionary insights into the conquest of land by plants.</title>
        <authorList>
            <person name="Rensing S."/>
            <person name="Lang D."/>
            <person name="Zimmer A."/>
            <person name="Terry A."/>
            <person name="Salamov A."/>
            <person name="Shapiro H."/>
            <person name="Nishiyama T."/>
            <person name="Perroud P.-F."/>
            <person name="Lindquist E."/>
            <person name="Kamisugi Y."/>
            <person name="Tanahashi T."/>
            <person name="Sakakibara K."/>
            <person name="Fujita T."/>
            <person name="Oishi K."/>
            <person name="Shin-I T."/>
            <person name="Kuroki Y."/>
            <person name="Toyoda A."/>
            <person name="Suzuki Y."/>
            <person name="Hashimoto A."/>
            <person name="Yamaguchi K."/>
            <person name="Sugano A."/>
            <person name="Kohara Y."/>
            <person name="Fujiyama A."/>
            <person name="Anterola A."/>
            <person name="Aoki S."/>
            <person name="Ashton N."/>
            <person name="Barbazuk W.B."/>
            <person name="Barker E."/>
            <person name="Bennetzen J."/>
            <person name="Bezanilla M."/>
            <person name="Blankenship R."/>
            <person name="Cho S.H."/>
            <person name="Dutcher S."/>
            <person name="Estelle M."/>
            <person name="Fawcett J.A."/>
            <person name="Gundlach H."/>
            <person name="Hanada K."/>
            <person name="Heyl A."/>
            <person name="Hicks K.A."/>
            <person name="Hugh J."/>
            <person name="Lohr M."/>
            <person name="Mayer K."/>
            <person name="Melkozernov A."/>
            <person name="Murata T."/>
            <person name="Nelson D."/>
            <person name="Pils B."/>
            <person name="Prigge M."/>
            <person name="Reiss B."/>
            <person name="Renner T."/>
            <person name="Rombauts S."/>
            <person name="Rushton P."/>
            <person name="Sanderfoot A."/>
            <person name="Schween G."/>
            <person name="Shiu S.-H."/>
            <person name="Stueber K."/>
            <person name="Theodoulou F.L."/>
            <person name="Tu H."/>
            <person name="Van de Peer Y."/>
            <person name="Verrier P.J."/>
            <person name="Waters E."/>
            <person name="Wood A."/>
            <person name="Yang L."/>
            <person name="Cove D."/>
            <person name="Cuming A."/>
            <person name="Hasebe M."/>
            <person name="Lucas S."/>
            <person name="Mishler D.B."/>
            <person name="Reski R."/>
            <person name="Grigoriev I."/>
            <person name="Quatrano R.S."/>
            <person name="Boore J.L."/>
        </authorList>
    </citation>
    <scope>NUCLEOTIDE SEQUENCE [LARGE SCALE GENOMIC DNA]</scope>
    <source>
        <strain evidence="10 11">cv. Gransden 2004</strain>
    </source>
</reference>
<evidence type="ECO:0000313" key="11">
    <source>
        <dbReference type="Proteomes" id="UP000006727"/>
    </source>
</evidence>
<dbReference type="GO" id="GO:0005634">
    <property type="term" value="C:nucleus"/>
    <property type="evidence" value="ECO:0007669"/>
    <property type="project" value="UniProtKB-SubCell"/>
</dbReference>
<keyword evidence="4" id="KW-0010">Activator</keyword>
<dbReference type="SUPFAM" id="SSF54171">
    <property type="entry name" value="DNA-binding domain"/>
    <property type="match status" value="1"/>
</dbReference>
<dbReference type="InterPro" id="IPR016177">
    <property type="entry name" value="DNA-bd_dom_sf"/>
</dbReference>
<keyword evidence="6" id="KW-0539">Nucleus</keyword>
<evidence type="ECO:0000256" key="3">
    <source>
        <dbReference type="ARBA" id="ARBA00023125"/>
    </source>
</evidence>
<feature type="domain" description="AP2/ERF" evidence="8">
    <location>
        <begin position="235"/>
        <end position="294"/>
    </location>
</feature>
<evidence type="ECO:0000256" key="2">
    <source>
        <dbReference type="ARBA" id="ARBA00023015"/>
    </source>
</evidence>
<keyword evidence="5" id="KW-0804">Transcription</keyword>
<comment type="subcellular location">
    <subcellularLocation>
        <location evidence="1">Nucleus</location>
    </subcellularLocation>
</comment>
<dbReference type="PANTHER" id="PTHR31839:SF2">
    <property type="entry name" value="DEHYDRATION-RESPONSIVE ELEMENT-BINDING PROTEIN 1D"/>
    <property type="match status" value="1"/>
</dbReference>
<accession>A0A2K1KUS6</accession>
<dbReference type="InterPro" id="IPR036955">
    <property type="entry name" value="AP2/ERF_dom_sf"/>
</dbReference>
<dbReference type="GO" id="GO:0003700">
    <property type="term" value="F:DNA-binding transcription factor activity"/>
    <property type="evidence" value="ECO:0007669"/>
    <property type="project" value="InterPro"/>
</dbReference>
<dbReference type="GO" id="GO:0003677">
    <property type="term" value="F:DNA binding"/>
    <property type="evidence" value="ECO:0007669"/>
    <property type="project" value="UniProtKB-KW"/>
</dbReference>
<evidence type="ECO:0000313" key="10">
    <source>
        <dbReference type="EnsemblPlants" id="Pp3c3_17110V3.1"/>
    </source>
</evidence>
<dbReference type="Gramene" id="Pp3c3_17110V3.1">
    <property type="protein sequence ID" value="Pp3c3_17110V3.1"/>
    <property type="gene ID" value="Pp3c3_17110"/>
</dbReference>
<evidence type="ECO:0000256" key="4">
    <source>
        <dbReference type="ARBA" id="ARBA00023159"/>
    </source>
</evidence>
<dbReference type="PROSITE" id="PS51032">
    <property type="entry name" value="AP2_ERF"/>
    <property type="match status" value="1"/>
</dbReference>
<dbReference type="Proteomes" id="UP000006727">
    <property type="component" value="Chromosome 3"/>
</dbReference>
<keyword evidence="11" id="KW-1185">Reference proteome</keyword>
<evidence type="ECO:0000256" key="6">
    <source>
        <dbReference type="ARBA" id="ARBA00023242"/>
    </source>
</evidence>
<evidence type="ECO:0000256" key="1">
    <source>
        <dbReference type="ARBA" id="ARBA00004123"/>
    </source>
</evidence>
<reference evidence="9 11" key="2">
    <citation type="journal article" date="2018" name="Plant J.">
        <title>The Physcomitrella patens chromosome-scale assembly reveals moss genome structure and evolution.</title>
        <authorList>
            <person name="Lang D."/>
            <person name="Ullrich K.K."/>
            <person name="Murat F."/>
            <person name="Fuchs J."/>
            <person name="Jenkins J."/>
            <person name="Haas F.B."/>
            <person name="Piednoel M."/>
            <person name="Gundlach H."/>
            <person name="Van Bel M."/>
            <person name="Meyberg R."/>
            <person name="Vives C."/>
            <person name="Morata J."/>
            <person name="Symeonidi A."/>
            <person name="Hiss M."/>
            <person name="Muchero W."/>
            <person name="Kamisugi Y."/>
            <person name="Saleh O."/>
            <person name="Blanc G."/>
            <person name="Decker E.L."/>
            <person name="van Gessel N."/>
            <person name="Grimwood J."/>
            <person name="Hayes R.D."/>
            <person name="Graham S.W."/>
            <person name="Gunter L.E."/>
            <person name="McDaniel S.F."/>
            <person name="Hoernstein S.N.W."/>
            <person name="Larsson A."/>
            <person name="Li F.W."/>
            <person name="Perroud P.F."/>
            <person name="Phillips J."/>
            <person name="Ranjan P."/>
            <person name="Rokshar D.S."/>
            <person name="Rothfels C.J."/>
            <person name="Schneider L."/>
            <person name="Shu S."/>
            <person name="Stevenson D.W."/>
            <person name="Thummler F."/>
            <person name="Tillich M."/>
            <person name="Villarreal Aguilar J.C."/>
            <person name="Widiez T."/>
            <person name="Wong G.K."/>
            <person name="Wymore A."/>
            <person name="Zhang Y."/>
            <person name="Zimmer A.D."/>
            <person name="Quatrano R.S."/>
            <person name="Mayer K.F.X."/>
            <person name="Goodstein D."/>
            <person name="Casacuberta J.M."/>
            <person name="Vandepoele K."/>
            <person name="Reski R."/>
            <person name="Cuming A.C."/>
            <person name="Tuskan G.A."/>
            <person name="Maumus F."/>
            <person name="Salse J."/>
            <person name="Schmutz J."/>
            <person name="Rensing S.A."/>
        </authorList>
    </citation>
    <scope>NUCLEOTIDE SEQUENCE [LARGE SCALE GENOMIC DNA]</scope>
    <source>
        <strain evidence="10 11">cv. Gransden 2004</strain>
    </source>
</reference>
<dbReference type="InterPro" id="IPR001471">
    <property type="entry name" value="AP2/ERF_dom"/>
</dbReference>
<evidence type="ECO:0000256" key="5">
    <source>
        <dbReference type="ARBA" id="ARBA00023163"/>
    </source>
</evidence>
<evidence type="ECO:0000259" key="8">
    <source>
        <dbReference type="PROSITE" id="PS51032"/>
    </source>
</evidence>
<evidence type="ECO:0000256" key="7">
    <source>
        <dbReference type="ARBA" id="ARBA00024343"/>
    </source>
</evidence>
<dbReference type="PANTHER" id="PTHR31839">
    <property type="entry name" value="DEHYDRATION-RESPONSIVE ELEMENT-BINDING PROTEIN 1D"/>
    <property type="match status" value="1"/>
</dbReference>
<proteinExistence type="inferred from homology"/>
<organism evidence="9">
    <name type="scientific">Physcomitrium patens</name>
    <name type="common">Spreading-leaved earth moss</name>
    <name type="synonym">Physcomitrella patens</name>
    <dbReference type="NCBI Taxonomy" id="3218"/>
    <lineage>
        <taxon>Eukaryota</taxon>
        <taxon>Viridiplantae</taxon>
        <taxon>Streptophyta</taxon>
        <taxon>Embryophyta</taxon>
        <taxon>Bryophyta</taxon>
        <taxon>Bryophytina</taxon>
        <taxon>Bryopsida</taxon>
        <taxon>Funariidae</taxon>
        <taxon>Funariales</taxon>
        <taxon>Funariaceae</taxon>
        <taxon>Physcomitrium</taxon>
    </lineage>
</organism>
<dbReference type="EnsemblPlants" id="Pp3c3_17110V3.1">
    <property type="protein sequence ID" value="Pp3c3_17110V3.1"/>
    <property type="gene ID" value="Pp3c3_17110"/>
</dbReference>
<dbReference type="AlphaFoldDB" id="A0A2K1KUS6"/>
<dbReference type="PaxDb" id="3218-PP1S25_372V6.1"/>
<dbReference type="Gramene" id="Pp3c3_17110V3.2">
    <property type="protein sequence ID" value="Pp3c3_17110V3.2"/>
    <property type="gene ID" value="Pp3c3_17110"/>
</dbReference>
<gene>
    <name evidence="10" type="primary">LOC112279664</name>
    <name evidence="9" type="ORF">PHYPA_004549</name>
</gene>
<name>A0A2K1KUS6_PHYPA</name>
<protein>
    <recommendedName>
        <fullName evidence="8">AP2/ERF domain-containing protein</fullName>
    </recommendedName>
</protein>
<dbReference type="EMBL" id="ABEU02000003">
    <property type="protein sequence ID" value="PNR57555.1"/>
    <property type="molecule type" value="Genomic_DNA"/>
</dbReference>
<dbReference type="InterPro" id="IPR045277">
    <property type="entry name" value="DRE1A-I"/>
</dbReference>
<keyword evidence="2" id="KW-0805">Transcription regulation</keyword>
<dbReference type="EnsemblPlants" id="Pp3c3_17110V3.2">
    <property type="protein sequence ID" value="Pp3c3_17110V3.2"/>
    <property type="gene ID" value="Pp3c3_17110"/>
</dbReference>
<sequence length="500" mass="56054">MLLIGAPSPMHIGIRMDKGAGACQVVTRDLRRPPLLSSVTRNVTRRSSNAFYPDFAYRVDVKRKCLQVLSVVGPTKFVQGEQVEGSSCFNKLRAEGEAKCIEEYSMKLGYRYPNTNPSTFYFPAVFECVRKEEATLGEDERIDMKPEVKWVNPFPFDTGAEALVMSLARHASEWIAYFQRNISKLHMSFSDHTKLSLVLQLDVITCESWTTRVPKMPHDVRFGYDSMKDQEASKRQKGFRFRKDRLKWIAEFNPPGKRNNKISLGEYDSLDEAARAADAGKFYYGSKKPSYNFGDSPLLLQQGPSPLANDKDAIRKWARDFAKLTTNVSSPSTSMSIGGGLPAPYETSGYDISIPMPFNSTVQQQHVLSSTPMCNLLEAFPRIGVVEGDLQMQDYDSCSDLSLPDVSQHMTSRDTFNLVDQECTGMIVSQGTEQVACPEEVLFSNFPLPDVEIWSSPPLLQSPLLRTSSDGNWVSDDLFQYLSSPANPSFNSFGRLGFDV</sequence>
<comment type="similarity">
    <text evidence="7">Belongs to the AP2/ERF transcription factor family. ERF subfamily.</text>
</comment>
<evidence type="ECO:0000313" key="9">
    <source>
        <dbReference type="EMBL" id="PNR57555.1"/>
    </source>
</evidence>